<evidence type="ECO:0000313" key="1">
    <source>
        <dbReference type="EMBL" id="MBW8683048.1"/>
    </source>
</evidence>
<dbReference type="Proteomes" id="UP000812961">
    <property type="component" value="Unassembled WGS sequence"/>
</dbReference>
<gene>
    <name evidence="1" type="ORF">K1Y79_01760</name>
</gene>
<protein>
    <submittedName>
        <fullName evidence="1">Uncharacterized protein</fullName>
    </submittedName>
</protein>
<reference evidence="1 2" key="1">
    <citation type="submission" date="2021-08" db="EMBL/GenBank/DDBJ databases">
        <title>The genome sequence of Chitinophaga sp. B61.</title>
        <authorList>
            <person name="Zhang X."/>
        </authorList>
    </citation>
    <scope>NUCLEOTIDE SEQUENCE [LARGE SCALE GENOMIC DNA]</scope>
    <source>
        <strain evidence="1 2">B61</strain>
    </source>
</reference>
<dbReference type="EMBL" id="JAICCF010000001">
    <property type="protein sequence ID" value="MBW8683048.1"/>
    <property type="molecule type" value="Genomic_DNA"/>
</dbReference>
<evidence type="ECO:0000313" key="2">
    <source>
        <dbReference type="Proteomes" id="UP000812961"/>
    </source>
</evidence>
<accession>A0ABS7G5X1</accession>
<comment type="caution">
    <text evidence="1">The sequence shown here is derived from an EMBL/GenBank/DDBJ whole genome shotgun (WGS) entry which is preliminary data.</text>
</comment>
<sequence>MDILIRAGRSWVVAQRFRWPGISNGKGFMLTAYPHPELAQRHVGVLDAGEGKVLDLKAVANMKKLKDLCHPDSGYQFFYSATRDRDARRKLVKTYAEKVQKYSKEHYRGNFAFDIRVEAGQLYGTYSYEKQTIGVLFYDIIK</sequence>
<name>A0ABS7G5X1_9BACT</name>
<dbReference type="RefSeq" id="WP_220248281.1">
    <property type="nucleotide sequence ID" value="NZ_JAICCF010000001.1"/>
</dbReference>
<keyword evidence="2" id="KW-1185">Reference proteome</keyword>
<organism evidence="1 2">
    <name type="scientific">Chitinophaga rhizophila</name>
    <dbReference type="NCBI Taxonomy" id="2866212"/>
    <lineage>
        <taxon>Bacteria</taxon>
        <taxon>Pseudomonadati</taxon>
        <taxon>Bacteroidota</taxon>
        <taxon>Chitinophagia</taxon>
        <taxon>Chitinophagales</taxon>
        <taxon>Chitinophagaceae</taxon>
        <taxon>Chitinophaga</taxon>
    </lineage>
</organism>
<proteinExistence type="predicted"/>